<keyword evidence="6" id="KW-1185">Reference proteome</keyword>
<dbReference type="GO" id="GO:0005737">
    <property type="term" value="C:cytoplasm"/>
    <property type="evidence" value="ECO:0007669"/>
    <property type="project" value="TreeGrafter"/>
</dbReference>
<keyword evidence="3 5" id="KW-0456">Lyase</keyword>
<name>A0A9X3S453_9ACTN</name>
<organism evidence="5 6">
    <name type="scientific">Solirubrobacter ginsenosidimutans</name>
    <dbReference type="NCBI Taxonomy" id="490573"/>
    <lineage>
        <taxon>Bacteria</taxon>
        <taxon>Bacillati</taxon>
        <taxon>Actinomycetota</taxon>
        <taxon>Thermoleophilia</taxon>
        <taxon>Solirubrobacterales</taxon>
        <taxon>Solirubrobacteraceae</taxon>
        <taxon>Solirubrobacter</taxon>
    </lineage>
</organism>
<dbReference type="InterPro" id="IPR040442">
    <property type="entry name" value="Pyrv_kinase-like_dom_sf"/>
</dbReference>
<dbReference type="InterPro" id="IPR005000">
    <property type="entry name" value="Aldolase/citrate-lyase_domain"/>
</dbReference>
<dbReference type="EMBL" id="JAPDOD010000065">
    <property type="protein sequence ID" value="MDA0166395.1"/>
    <property type="molecule type" value="Genomic_DNA"/>
</dbReference>
<proteinExistence type="inferred from homology"/>
<keyword evidence="2" id="KW-0479">Metal-binding</keyword>
<dbReference type="Pfam" id="PF03328">
    <property type="entry name" value="HpcH_HpaI"/>
    <property type="match status" value="1"/>
</dbReference>
<protein>
    <submittedName>
        <fullName evidence="5">Aldolase/citrate lyase family protein</fullName>
    </submittedName>
</protein>
<dbReference type="PANTHER" id="PTHR30502:SF0">
    <property type="entry name" value="PHOSPHOENOLPYRUVATE CARBOXYLASE FAMILY PROTEIN"/>
    <property type="match status" value="1"/>
</dbReference>
<evidence type="ECO:0000313" key="5">
    <source>
        <dbReference type="EMBL" id="MDA0166395.1"/>
    </source>
</evidence>
<dbReference type="PANTHER" id="PTHR30502">
    <property type="entry name" value="2-KETO-3-DEOXY-L-RHAMNONATE ALDOLASE"/>
    <property type="match status" value="1"/>
</dbReference>
<dbReference type="RefSeq" id="WP_270045652.1">
    <property type="nucleotide sequence ID" value="NZ_JAPDOD010000065.1"/>
</dbReference>
<dbReference type="AlphaFoldDB" id="A0A9X3S453"/>
<comment type="caution">
    <text evidence="5">The sequence shown here is derived from an EMBL/GenBank/DDBJ whole genome shotgun (WGS) entry which is preliminary data.</text>
</comment>
<feature type="domain" description="HpcH/HpaI aldolase/citrate lyase" evidence="4">
    <location>
        <begin position="18"/>
        <end position="233"/>
    </location>
</feature>
<accession>A0A9X3S453</accession>
<dbReference type="InterPro" id="IPR015813">
    <property type="entry name" value="Pyrv/PenolPyrv_kinase-like_dom"/>
</dbReference>
<gene>
    <name evidence="5" type="ORF">OM076_39390</name>
</gene>
<dbReference type="GO" id="GO:0016832">
    <property type="term" value="F:aldehyde-lyase activity"/>
    <property type="evidence" value="ECO:0007669"/>
    <property type="project" value="TreeGrafter"/>
</dbReference>
<comment type="similarity">
    <text evidence="1">Belongs to the HpcH/HpaI aldolase family.</text>
</comment>
<evidence type="ECO:0000256" key="1">
    <source>
        <dbReference type="ARBA" id="ARBA00005568"/>
    </source>
</evidence>
<reference evidence="5" key="1">
    <citation type="submission" date="2022-10" db="EMBL/GenBank/DDBJ databases">
        <title>The WGS of Solirubrobacter ginsenosidimutans DSM 21036.</title>
        <authorList>
            <person name="Jiang Z."/>
        </authorList>
    </citation>
    <scope>NUCLEOTIDE SEQUENCE</scope>
    <source>
        <strain evidence="5">DSM 21036</strain>
    </source>
</reference>
<dbReference type="SUPFAM" id="SSF51621">
    <property type="entry name" value="Phosphoenolpyruvate/pyruvate domain"/>
    <property type="match status" value="1"/>
</dbReference>
<evidence type="ECO:0000256" key="3">
    <source>
        <dbReference type="ARBA" id="ARBA00023239"/>
    </source>
</evidence>
<evidence type="ECO:0000313" key="6">
    <source>
        <dbReference type="Proteomes" id="UP001149140"/>
    </source>
</evidence>
<dbReference type="GO" id="GO:0046872">
    <property type="term" value="F:metal ion binding"/>
    <property type="evidence" value="ECO:0007669"/>
    <property type="project" value="UniProtKB-KW"/>
</dbReference>
<evidence type="ECO:0000256" key="2">
    <source>
        <dbReference type="ARBA" id="ARBA00022723"/>
    </source>
</evidence>
<dbReference type="InterPro" id="IPR050251">
    <property type="entry name" value="HpcH-HpaI_aldolase"/>
</dbReference>
<dbReference type="Proteomes" id="UP001149140">
    <property type="component" value="Unassembled WGS sequence"/>
</dbReference>
<evidence type="ECO:0000259" key="4">
    <source>
        <dbReference type="Pfam" id="PF03328"/>
    </source>
</evidence>
<dbReference type="Gene3D" id="3.20.20.60">
    <property type="entry name" value="Phosphoenolpyruvate-binding domains"/>
    <property type="match status" value="1"/>
</dbReference>
<sequence length="249" mass="25514">MRHQLRTQLRSGTPLVATFVETPHRAVAHVLGAVGFDVLIPDGEHAAFSPRDIEELIVGADLAGIPALVRVPSTAPSTLAHALDSGAAGVLVPLVNTAEAAQAAALAARYPPEGLRGAGPGRATLYGLEREEAIANARAETVVAIQIETGTAVQNLDAILEVEGVDLIFVGPNDLSHSLGRPPEEELRAVIDDVLARASAAGRLTGILAPTAELAARYRAAGCALLVTGTDLACMAAGARDILAGARGE</sequence>